<evidence type="ECO:0000256" key="1">
    <source>
        <dbReference type="ARBA" id="ARBA00004123"/>
    </source>
</evidence>
<dbReference type="InterPro" id="IPR036388">
    <property type="entry name" value="WH-like_DNA-bd_sf"/>
</dbReference>
<dbReference type="InterPro" id="IPR038717">
    <property type="entry name" value="Tc1-like_DDE_dom"/>
</dbReference>
<dbReference type="Gene3D" id="1.10.10.10">
    <property type="entry name" value="Winged helix-like DNA-binding domain superfamily/Winged helix DNA-binding domain"/>
    <property type="match status" value="1"/>
</dbReference>
<dbReference type="InterPro" id="IPR047655">
    <property type="entry name" value="Transpos_IS630-like"/>
</dbReference>
<dbReference type="Pfam" id="PF13358">
    <property type="entry name" value="DDE_3"/>
    <property type="match status" value="1"/>
</dbReference>
<evidence type="ECO:0000313" key="5">
    <source>
        <dbReference type="EMBL" id="CAD2195978.1"/>
    </source>
</evidence>
<dbReference type="InterPro" id="IPR048703">
    <property type="entry name" value="Tnp_Tc3-like_HTH"/>
</dbReference>
<evidence type="ECO:0000313" key="6">
    <source>
        <dbReference type="Proteomes" id="UP000580250"/>
    </source>
</evidence>
<dbReference type="PANTHER" id="PTHR23022:SF129">
    <property type="entry name" value="TRANSPOSABLE ELEMENT TC3 TRANSPOSASE"/>
    <property type="match status" value="1"/>
</dbReference>
<comment type="subcellular location">
    <subcellularLocation>
        <location evidence="1">Nucleus</location>
    </subcellularLocation>
</comment>
<name>A0A6V7X9N9_MELEN</name>
<gene>
    <name evidence="5" type="ORF">MENT_LOCUS49106</name>
</gene>
<dbReference type="InterPro" id="IPR009057">
    <property type="entry name" value="Homeodomain-like_sf"/>
</dbReference>
<dbReference type="SUPFAM" id="SSF46689">
    <property type="entry name" value="Homeodomain-like"/>
    <property type="match status" value="1"/>
</dbReference>
<feature type="domain" description="Tc1-like transposase DDE" evidence="3">
    <location>
        <begin position="142"/>
        <end position="291"/>
    </location>
</feature>
<dbReference type="PANTHER" id="PTHR23022">
    <property type="entry name" value="TRANSPOSABLE ELEMENT-RELATED"/>
    <property type="match status" value="1"/>
</dbReference>
<comment type="caution">
    <text evidence="5">The sequence shown here is derived from an EMBL/GenBank/DDBJ whole genome shotgun (WGS) entry which is preliminary data.</text>
</comment>
<dbReference type="NCBIfam" id="NF033545">
    <property type="entry name" value="transpos_IS630"/>
    <property type="match status" value="1"/>
</dbReference>
<reference evidence="5 6" key="1">
    <citation type="submission" date="2020-08" db="EMBL/GenBank/DDBJ databases">
        <authorList>
            <person name="Koutsovoulos G."/>
            <person name="Danchin GJ E."/>
        </authorList>
    </citation>
    <scope>NUCLEOTIDE SEQUENCE [LARGE SCALE GENOMIC DNA]</scope>
</reference>
<dbReference type="EMBL" id="CAJEWN010001264">
    <property type="protein sequence ID" value="CAD2195978.1"/>
    <property type="molecule type" value="Genomic_DNA"/>
</dbReference>
<sequence length="331" mass="39001">MVKGKLLTDIQKGQIIAFKEQKLSNSEIGRRLGCSRGSIINFLKKGDNYGKGKHPGRKSKLSKREKRRILKEMSNSMMGCRTVLRELSLDVSHQTIWRVLKSDPNIVRQKLRTRPHLTPLHKEKRVKFAEERIWWRNKWNTVIFSDEKKWNMDGPDGWNSYWRDLRKEPRVFSKRGFGGGSVMTWAAISSLGRVSLVFVEGRMDSKKYQNMLDDGLIPFIRRYPHLKFIYQQDNAAIHISRSTREWMQQRNITTMEWPARSPDLNCIENVWGVLARKVYVNNRQFNSKEELEIAIGTAWDELPQDLFKNLYQSMPKRMIEVLKKKGEPTKY</sequence>
<dbReference type="AlphaFoldDB" id="A0A6V7X9N9"/>
<dbReference type="InterPro" id="IPR052338">
    <property type="entry name" value="Transposase_5"/>
</dbReference>
<feature type="domain" description="Transposable element Tc3 transposase-like DNA-binding HTH" evidence="4">
    <location>
        <begin position="64"/>
        <end position="101"/>
    </location>
</feature>
<dbReference type="Gene3D" id="1.10.10.60">
    <property type="entry name" value="Homeodomain-like"/>
    <property type="match status" value="1"/>
</dbReference>
<dbReference type="OrthoDB" id="106945at2759"/>
<dbReference type="GO" id="GO:0005634">
    <property type="term" value="C:nucleus"/>
    <property type="evidence" value="ECO:0007669"/>
    <property type="project" value="UniProtKB-SubCell"/>
</dbReference>
<dbReference type="Gene3D" id="3.30.420.10">
    <property type="entry name" value="Ribonuclease H-like superfamily/Ribonuclease H"/>
    <property type="match status" value="1"/>
</dbReference>
<dbReference type="Pfam" id="PF21517">
    <property type="entry name" value="HTH_Tnp_Tc3_2_like"/>
    <property type="match status" value="1"/>
</dbReference>
<evidence type="ECO:0000259" key="4">
    <source>
        <dbReference type="Pfam" id="PF21517"/>
    </source>
</evidence>
<organism evidence="5 6">
    <name type="scientific">Meloidogyne enterolobii</name>
    <name type="common">Root-knot nematode worm</name>
    <name type="synonym">Meloidogyne mayaguensis</name>
    <dbReference type="NCBI Taxonomy" id="390850"/>
    <lineage>
        <taxon>Eukaryota</taxon>
        <taxon>Metazoa</taxon>
        <taxon>Ecdysozoa</taxon>
        <taxon>Nematoda</taxon>
        <taxon>Chromadorea</taxon>
        <taxon>Rhabditida</taxon>
        <taxon>Tylenchina</taxon>
        <taxon>Tylenchomorpha</taxon>
        <taxon>Tylenchoidea</taxon>
        <taxon>Meloidogynidae</taxon>
        <taxon>Meloidogyninae</taxon>
        <taxon>Meloidogyne</taxon>
    </lineage>
</organism>
<proteinExistence type="predicted"/>
<dbReference type="InterPro" id="IPR025898">
    <property type="entry name" value="Tc3_transposase_DNA-bd_dom"/>
</dbReference>
<dbReference type="Pfam" id="PF11427">
    <property type="entry name" value="HTH_Tnp_Tc3_1"/>
    <property type="match status" value="1"/>
</dbReference>
<protein>
    <submittedName>
        <fullName evidence="5">Uncharacterized protein</fullName>
    </submittedName>
</protein>
<dbReference type="InterPro" id="IPR036397">
    <property type="entry name" value="RNaseH_sf"/>
</dbReference>
<dbReference type="Proteomes" id="UP000580250">
    <property type="component" value="Unassembled WGS sequence"/>
</dbReference>
<accession>A0A6V7X9N9</accession>
<evidence type="ECO:0000259" key="2">
    <source>
        <dbReference type="Pfam" id="PF11427"/>
    </source>
</evidence>
<dbReference type="GO" id="GO:0003677">
    <property type="term" value="F:DNA binding"/>
    <property type="evidence" value="ECO:0007669"/>
    <property type="project" value="InterPro"/>
</dbReference>
<feature type="domain" description="Tc3 transposase DNA binding" evidence="2">
    <location>
        <begin position="4"/>
        <end position="50"/>
    </location>
</feature>
<evidence type="ECO:0000259" key="3">
    <source>
        <dbReference type="Pfam" id="PF13358"/>
    </source>
</evidence>